<name>A0A0E9WBP8_ANGAN</name>
<reference evidence="1" key="2">
    <citation type="journal article" date="2015" name="Fish Shellfish Immunol.">
        <title>Early steps in the European eel (Anguilla anguilla)-Vibrio vulnificus interaction in the gills: Role of the RtxA13 toxin.</title>
        <authorList>
            <person name="Callol A."/>
            <person name="Pajuelo D."/>
            <person name="Ebbesson L."/>
            <person name="Teles M."/>
            <person name="MacKenzie S."/>
            <person name="Amaro C."/>
        </authorList>
    </citation>
    <scope>NUCLEOTIDE SEQUENCE</scope>
</reference>
<accession>A0A0E9WBP8</accession>
<sequence>MACRHFYYNSHMSESCMFSPSGIPSRAVLNLQSHFHKSVQIFTFCHPLTSFNNLALPKKREKKIKEIKIL</sequence>
<dbReference type="AlphaFoldDB" id="A0A0E9WBP8"/>
<dbReference type="EMBL" id="GBXM01020768">
    <property type="protein sequence ID" value="JAH87809.1"/>
    <property type="molecule type" value="Transcribed_RNA"/>
</dbReference>
<protein>
    <submittedName>
        <fullName evidence="1">Uncharacterized protein</fullName>
    </submittedName>
</protein>
<organism evidence="1">
    <name type="scientific">Anguilla anguilla</name>
    <name type="common">European freshwater eel</name>
    <name type="synonym">Muraena anguilla</name>
    <dbReference type="NCBI Taxonomy" id="7936"/>
    <lineage>
        <taxon>Eukaryota</taxon>
        <taxon>Metazoa</taxon>
        <taxon>Chordata</taxon>
        <taxon>Craniata</taxon>
        <taxon>Vertebrata</taxon>
        <taxon>Euteleostomi</taxon>
        <taxon>Actinopterygii</taxon>
        <taxon>Neopterygii</taxon>
        <taxon>Teleostei</taxon>
        <taxon>Anguilliformes</taxon>
        <taxon>Anguillidae</taxon>
        <taxon>Anguilla</taxon>
    </lineage>
</organism>
<proteinExistence type="predicted"/>
<evidence type="ECO:0000313" key="1">
    <source>
        <dbReference type="EMBL" id="JAH87809.1"/>
    </source>
</evidence>
<reference evidence="1" key="1">
    <citation type="submission" date="2014-11" db="EMBL/GenBank/DDBJ databases">
        <authorList>
            <person name="Amaro Gonzalez C."/>
        </authorList>
    </citation>
    <scope>NUCLEOTIDE SEQUENCE</scope>
</reference>